<feature type="domain" description="DUF83" evidence="14">
    <location>
        <begin position="159"/>
        <end position="270"/>
    </location>
</feature>
<dbReference type="GO" id="GO:0051536">
    <property type="term" value="F:iron-sulfur cluster binding"/>
    <property type="evidence" value="ECO:0007669"/>
    <property type="project" value="UniProtKB-KW"/>
</dbReference>
<dbReference type="AlphaFoldDB" id="A0A8T8K3W1"/>
<evidence type="ECO:0000256" key="13">
    <source>
        <dbReference type="RuleBase" id="RU365022"/>
    </source>
</evidence>
<dbReference type="GO" id="GO:0051607">
    <property type="term" value="P:defense response to virus"/>
    <property type="evidence" value="ECO:0007669"/>
    <property type="project" value="UniProtKB-KW"/>
</dbReference>
<dbReference type="Gene3D" id="3.90.320.10">
    <property type="match status" value="1"/>
</dbReference>
<comment type="similarity">
    <text evidence="2 13">Belongs to the CRISPR-associated exonuclease Cas4 family.</text>
</comment>
<dbReference type="NCBIfam" id="TIGR00372">
    <property type="entry name" value="cas4"/>
    <property type="match status" value="1"/>
</dbReference>
<evidence type="ECO:0000313" key="16">
    <source>
        <dbReference type="Proteomes" id="UP000681041"/>
    </source>
</evidence>
<proteinExistence type="inferred from homology"/>
<evidence type="ECO:0000256" key="11">
    <source>
        <dbReference type="ARBA" id="ARBA00023118"/>
    </source>
</evidence>
<evidence type="ECO:0000313" key="15">
    <source>
        <dbReference type="EMBL" id="QUH23226.1"/>
    </source>
</evidence>
<keyword evidence="8 13" id="KW-0269">Exonuclease</keyword>
<dbReference type="GO" id="GO:0046872">
    <property type="term" value="F:metal ion binding"/>
    <property type="evidence" value="ECO:0007669"/>
    <property type="project" value="UniProtKB-KW"/>
</dbReference>
<keyword evidence="16" id="KW-1185">Reference proteome</keyword>
<gene>
    <name evidence="15" type="primary">cas4</name>
    <name evidence="15" type="ORF">HYG87_05315</name>
</gene>
<dbReference type="InterPro" id="IPR011604">
    <property type="entry name" value="PDDEXK-like_dom_sf"/>
</dbReference>
<evidence type="ECO:0000256" key="7">
    <source>
        <dbReference type="ARBA" id="ARBA00022801"/>
    </source>
</evidence>
<keyword evidence="11 13" id="KW-0051">Antiviral defense</keyword>
<dbReference type="OrthoDB" id="26676at2157"/>
<evidence type="ECO:0000256" key="6">
    <source>
        <dbReference type="ARBA" id="ARBA00022723"/>
    </source>
</evidence>
<dbReference type="KEGG" id="meme:HYG87_05315"/>
<dbReference type="InterPro" id="IPR051827">
    <property type="entry name" value="Cas4_exonuclease"/>
</dbReference>
<evidence type="ECO:0000256" key="2">
    <source>
        <dbReference type="ARBA" id="ARBA00009189"/>
    </source>
</evidence>
<evidence type="ECO:0000256" key="1">
    <source>
        <dbReference type="ARBA" id="ARBA00001966"/>
    </source>
</evidence>
<evidence type="ECO:0000256" key="8">
    <source>
        <dbReference type="ARBA" id="ARBA00022839"/>
    </source>
</evidence>
<keyword evidence="7 13" id="KW-0378">Hydrolase</keyword>
<evidence type="ECO:0000256" key="4">
    <source>
        <dbReference type="ARBA" id="ARBA00020049"/>
    </source>
</evidence>
<evidence type="ECO:0000256" key="10">
    <source>
        <dbReference type="ARBA" id="ARBA00023014"/>
    </source>
</evidence>
<name>A0A8T8K3W1_9EURY</name>
<accession>A0A8T8K3W1</accession>
<comment type="cofactor">
    <cofactor evidence="1">
        <name>[4Fe-4S] cluster</name>
        <dbReference type="ChEBI" id="CHEBI:49883"/>
    </cofactor>
</comment>
<keyword evidence="12 13" id="KW-0464">Manganese</keyword>
<evidence type="ECO:0000256" key="9">
    <source>
        <dbReference type="ARBA" id="ARBA00023004"/>
    </source>
</evidence>
<keyword evidence="5 13" id="KW-0540">Nuclease</keyword>
<dbReference type="PANTHER" id="PTHR36531:SF6">
    <property type="entry name" value="DNA REPLICATION ATP-DEPENDENT HELICASE_NUCLEASE DNA2"/>
    <property type="match status" value="1"/>
</dbReference>
<comment type="cofactor">
    <cofactor evidence="13">
        <name>iron-sulfur cluster</name>
        <dbReference type="ChEBI" id="CHEBI:30408"/>
    </cofactor>
</comment>
<evidence type="ECO:0000256" key="3">
    <source>
        <dbReference type="ARBA" id="ARBA00012768"/>
    </source>
</evidence>
<evidence type="ECO:0000256" key="12">
    <source>
        <dbReference type="ARBA" id="ARBA00023211"/>
    </source>
</evidence>
<organism evidence="15 16">
    <name type="scientific">Methanobacterium alkalithermotolerans</name>
    <dbReference type="NCBI Taxonomy" id="2731220"/>
    <lineage>
        <taxon>Archaea</taxon>
        <taxon>Methanobacteriati</taxon>
        <taxon>Methanobacteriota</taxon>
        <taxon>Methanomada group</taxon>
        <taxon>Methanobacteria</taxon>
        <taxon>Methanobacteriales</taxon>
        <taxon>Methanobacteriaceae</taxon>
        <taxon>Methanobacterium</taxon>
    </lineage>
</organism>
<comment type="cofactor">
    <cofactor evidence="13">
        <name>Mg(2+)</name>
        <dbReference type="ChEBI" id="CHEBI:18420"/>
    </cofactor>
    <cofactor evidence="13">
        <name>Mn(2+)</name>
        <dbReference type="ChEBI" id="CHEBI:29035"/>
    </cofactor>
    <text evidence="13">Mg(2+) or Mn(2+) required for ssDNA cleavage activity.</text>
</comment>
<protein>
    <recommendedName>
        <fullName evidence="4 13">CRISPR-associated exonuclease Cas4</fullName>
        <ecNumber evidence="3 13">3.1.12.1</ecNumber>
    </recommendedName>
</protein>
<dbReference type="Proteomes" id="UP000681041">
    <property type="component" value="Chromosome"/>
</dbReference>
<dbReference type="InterPro" id="IPR022765">
    <property type="entry name" value="Dna2/Cas4_DUF83"/>
</dbReference>
<dbReference type="PANTHER" id="PTHR36531">
    <property type="entry name" value="CRISPR-ASSOCIATED EXONUCLEASE CAS4"/>
    <property type="match status" value="1"/>
</dbReference>
<comment type="function">
    <text evidence="13">CRISPR (clustered regularly interspaced short palindromic repeat) is an adaptive immune system that provides protection against mobile genetic elements (viruses, transposable elements and conjugative plasmids). CRISPR clusters contain sequences complementary to antecedent mobile elements and target invading nucleic acids. CRISPR clusters are transcribed and processed into CRISPR RNA (crRNA).</text>
</comment>
<dbReference type="EC" id="3.1.12.1" evidence="3 13"/>
<dbReference type="GO" id="GO:0004527">
    <property type="term" value="F:exonuclease activity"/>
    <property type="evidence" value="ECO:0007669"/>
    <property type="project" value="UniProtKB-KW"/>
</dbReference>
<evidence type="ECO:0000256" key="5">
    <source>
        <dbReference type="ARBA" id="ARBA00022722"/>
    </source>
</evidence>
<dbReference type="RefSeq" id="WP_211532182.1">
    <property type="nucleotide sequence ID" value="NZ_CP058560.1"/>
</dbReference>
<keyword evidence="10 13" id="KW-0411">Iron-sulfur</keyword>
<sequence>MTIRVYCISQFLFCPYKLLLSQVHDEKKLADSKNQSKSRTIVTISKHLHHDFVDMVRMNMWSVERGMNKEEVIENLLNGIPSLIKNASENVTHLCDCYAGEQLENEWASRIKIEIEILALKIIKIMNTTRKSGRELIEMMFPPSLNSYLIYDSYLDLVGKVDKIEIMDGNYFPVKIKYGNPPLRGVWDSDALEVVAYALLTEREFETDVNVGFVEYVTLGEKRPVIIDSEIREGFFRVMDEIRNIIYENEAPEIVINPRKCESCEYINTCEYGGLLS</sequence>
<reference evidence="15" key="1">
    <citation type="submission" date="2020-07" db="EMBL/GenBank/DDBJ databases">
        <title>Methanobacterium. sp. MethCan genome.</title>
        <authorList>
            <person name="Postec A."/>
            <person name="Quemeneur M."/>
        </authorList>
    </citation>
    <scope>NUCLEOTIDE SEQUENCE</scope>
    <source>
        <strain evidence="15">MethCAN</strain>
    </source>
</reference>
<dbReference type="Pfam" id="PF01930">
    <property type="entry name" value="Cas_Cas4"/>
    <property type="match status" value="1"/>
</dbReference>
<dbReference type="GeneID" id="64820162"/>
<evidence type="ECO:0000259" key="14">
    <source>
        <dbReference type="Pfam" id="PF01930"/>
    </source>
</evidence>
<keyword evidence="6 13" id="KW-0479">Metal-binding</keyword>
<dbReference type="EMBL" id="CP058560">
    <property type="protein sequence ID" value="QUH23226.1"/>
    <property type="molecule type" value="Genomic_DNA"/>
</dbReference>
<dbReference type="InterPro" id="IPR013343">
    <property type="entry name" value="CRISPR-assoc_prot_Cas4"/>
</dbReference>
<keyword evidence="9 13" id="KW-0408">Iron</keyword>